<dbReference type="Proteomes" id="UP001055453">
    <property type="component" value="Chromosome"/>
</dbReference>
<sequence>MTKVKQKVYLITEQQRDALLNYLLNRPYREVASGVQFLTNAPTTVLNVDVPEEESTDISVEQPYKTDNEHEPKLEIVPSQTEELALFSRA</sequence>
<reference evidence="1" key="1">
    <citation type="submission" date="2022-04" db="EMBL/GenBank/DDBJ databases">
        <title>Complete genome sequence of a cyanobacterium, Nostoc sp. SO-36, isolated in Antarctica.</title>
        <authorList>
            <person name="Kanesaki Y."/>
            <person name="Effendi D."/>
            <person name="Sakamoto T."/>
            <person name="Ohtani S."/>
            <person name="Awai K."/>
        </authorList>
    </citation>
    <scope>NUCLEOTIDE SEQUENCE</scope>
    <source>
        <strain evidence="1">SO-36</strain>
    </source>
</reference>
<evidence type="ECO:0000313" key="1">
    <source>
        <dbReference type="EMBL" id="BDI15153.1"/>
    </source>
</evidence>
<protein>
    <submittedName>
        <fullName evidence="1">Uncharacterized protein</fullName>
    </submittedName>
</protein>
<proteinExistence type="predicted"/>
<name>A0ABN6Q1C1_NOSCO</name>
<dbReference type="EMBL" id="AP025732">
    <property type="protein sequence ID" value="BDI15153.1"/>
    <property type="molecule type" value="Genomic_DNA"/>
</dbReference>
<gene>
    <name evidence="1" type="ORF">ANSO36C_09550</name>
</gene>
<dbReference type="RefSeq" id="WP_251958613.1">
    <property type="nucleotide sequence ID" value="NZ_AP025732.1"/>
</dbReference>
<organism evidence="1 2">
    <name type="scientific">Nostoc cf. commune SO-36</name>
    <dbReference type="NCBI Taxonomy" id="449208"/>
    <lineage>
        <taxon>Bacteria</taxon>
        <taxon>Bacillati</taxon>
        <taxon>Cyanobacteriota</taxon>
        <taxon>Cyanophyceae</taxon>
        <taxon>Nostocales</taxon>
        <taxon>Nostocaceae</taxon>
        <taxon>Nostoc</taxon>
    </lineage>
</organism>
<evidence type="ECO:0000313" key="2">
    <source>
        <dbReference type="Proteomes" id="UP001055453"/>
    </source>
</evidence>
<accession>A0ABN6Q1C1</accession>
<keyword evidence="2" id="KW-1185">Reference proteome</keyword>